<evidence type="ECO:0000256" key="2">
    <source>
        <dbReference type="ARBA" id="ARBA00022475"/>
    </source>
</evidence>
<proteinExistence type="predicted"/>
<gene>
    <name evidence="8" type="ORF">CHR55_02350</name>
</gene>
<protein>
    <submittedName>
        <fullName evidence="8">MFS transporter</fullName>
    </submittedName>
</protein>
<reference evidence="8 9" key="1">
    <citation type="submission" date="2017-07" db="EMBL/GenBank/DDBJ databases">
        <title>Draft sequence of Rhodococcus enclensis 23b-28.</title>
        <authorList>
            <person name="Besaury L."/>
            <person name="Sancelme M."/>
            <person name="Amato P."/>
            <person name="Lallement A."/>
            <person name="Delort A.-M."/>
        </authorList>
    </citation>
    <scope>NUCLEOTIDE SEQUENCE [LARGE SCALE GENOMIC DNA]</scope>
    <source>
        <strain evidence="8 9">23b-28</strain>
    </source>
</reference>
<evidence type="ECO:0000256" key="1">
    <source>
        <dbReference type="ARBA" id="ARBA00004651"/>
    </source>
</evidence>
<dbReference type="AlphaFoldDB" id="A0A2A5JIB6"/>
<feature type="transmembrane region" description="Helical" evidence="6">
    <location>
        <begin position="162"/>
        <end position="180"/>
    </location>
</feature>
<comment type="subcellular location">
    <subcellularLocation>
        <location evidence="1">Cell membrane</location>
        <topology evidence="1">Multi-pass membrane protein</topology>
    </subcellularLocation>
</comment>
<organism evidence="8 9">
    <name type="scientific">Rhodococcus qingshengii</name>
    <dbReference type="NCBI Taxonomy" id="334542"/>
    <lineage>
        <taxon>Bacteria</taxon>
        <taxon>Bacillati</taxon>
        <taxon>Actinomycetota</taxon>
        <taxon>Actinomycetes</taxon>
        <taxon>Mycobacteriales</taxon>
        <taxon>Nocardiaceae</taxon>
        <taxon>Rhodococcus</taxon>
        <taxon>Rhodococcus erythropolis group</taxon>
    </lineage>
</organism>
<dbReference type="SUPFAM" id="SSF103473">
    <property type="entry name" value="MFS general substrate transporter"/>
    <property type="match status" value="1"/>
</dbReference>
<feature type="transmembrane region" description="Helical" evidence="6">
    <location>
        <begin position="104"/>
        <end position="123"/>
    </location>
</feature>
<feature type="transmembrane region" description="Helical" evidence="6">
    <location>
        <begin position="129"/>
        <end position="150"/>
    </location>
</feature>
<dbReference type="InterPro" id="IPR011701">
    <property type="entry name" value="MFS"/>
</dbReference>
<evidence type="ECO:0000256" key="5">
    <source>
        <dbReference type="ARBA" id="ARBA00023136"/>
    </source>
</evidence>
<evidence type="ECO:0000256" key="6">
    <source>
        <dbReference type="SAM" id="Phobius"/>
    </source>
</evidence>
<evidence type="ECO:0000313" key="8">
    <source>
        <dbReference type="EMBL" id="PCK29243.1"/>
    </source>
</evidence>
<feature type="transmembrane region" description="Helical" evidence="6">
    <location>
        <begin position="78"/>
        <end position="97"/>
    </location>
</feature>
<feature type="transmembrane region" description="Helical" evidence="6">
    <location>
        <begin position="36"/>
        <end position="58"/>
    </location>
</feature>
<feature type="transmembrane region" description="Helical" evidence="6">
    <location>
        <begin position="388"/>
        <end position="406"/>
    </location>
</feature>
<evidence type="ECO:0000313" key="9">
    <source>
        <dbReference type="Proteomes" id="UP000230886"/>
    </source>
</evidence>
<dbReference type="InterPro" id="IPR050189">
    <property type="entry name" value="MFS_Efflux_Transporters"/>
</dbReference>
<dbReference type="EMBL" id="NOVD01000001">
    <property type="protein sequence ID" value="PCK29243.1"/>
    <property type="molecule type" value="Genomic_DNA"/>
</dbReference>
<dbReference type="PROSITE" id="PS50850">
    <property type="entry name" value="MFS"/>
    <property type="match status" value="1"/>
</dbReference>
<dbReference type="GO" id="GO:0022857">
    <property type="term" value="F:transmembrane transporter activity"/>
    <property type="evidence" value="ECO:0007669"/>
    <property type="project" value="InterPro"/>
</dbReference>
<dbReference type="PANTHER" id="PTHR43124">
    <property type="entry name" value="PURINE EFFLUX PUMP PBUE"/>
    <property type="match status" value="1"/>
</dbReference>
<dbReference type="PANTHER" id="PTHR43124:SF3">
    <property type="entry name" value="CHLORAMPHENICOL EFFLUX PUMP RV0191"/>
    <property type="match status" value="1"/>
</dbReference>
<keyword evidence="3 6" id="KW-0812">Transmembrane</keyword>
<feature type="transmembrane region" description="Helical" evidence="6">
    <location>
        <begin position="363"/>
        <end position="382"/>
    </location>
</feature>
<sequence>MKVDNRFMADDIDSEHHTSGAKQFLAEQDRRDALPLVPLLALFASVFITSLTETLPAGVLPAMSEGLDVSESAAGQTIMIYALGTALTTIPLVAVTASWSRKVLLLNSILGFAFANTVTAFSSDYLLTMTARFIAGVAAGIAWALLAGYARSLAPKHLEGRAIAFAMAGIPLALALGVPFGTYLGNATGWRAPFYLMSILAVALLVAIAVSVPDRPGRPRGRKRRSMLEAARIPGVDAVLIVTFIVVLGHTILYAYIAPFLESIGMGDDNDLVLLTFGVACLISIVVVGKQIYARLRTFALVGAVLISVAATALAVTTEDALLVYIAAAVWGLGWGGIPTLLQTSAAVAAGSHADEAQAVLTTLWNAAMAAGAVMGGVLLSLNVARSLPWWTVALALLSVVIMWTARGDGFRSPAQIHQEGQAHA</sequence>
<name>A0A2A5JIB6_RHOSG</name>
<keyword evidence="4 6" id="KW-1133">Transmembrane helix</keyword>
<evidence type="ECO:0000256" key="3">
    <source>
        <dbReference type="ARBA" id="ARBA00022692"/>
    </source>
</evidence>
<keyword evidence="5 6" id="KW-0472">Membrane</keyword>
<dbReference type="InterPro" id="IPR036259">
    <property type="entry name" value="MFS_trans_sf"/>
</dbReference>
<feature type="transmembrane region" description="Helical" evidence="6">
    <location>
        <begin position="233"/>
        <end position="257"/>
    </location>
</feature>
<evidence type="ECO:0000256" key="4">
    <source>
        <dbReference type="ARBA" id="ARBA00022989"/>
    </source>
</evidence>
<evidence type="ECO:0000259" key="7">
    <source>
        <dbReference type="PROSITE" id="PS50850"/>
    </source>
</evidence>
<feature type="transmembrane region" description="Helical" evidence="6">
    <location>
        <begin position="272"/>
        <end position="289"/>
    </location>
</feature>
<dbReference type="Gene3D" id="1.20.1250.20">
    <property type="entry name" value="MFS general substrate transporter like domains"/>
    <property type="match status" value="1"/>
</dbReference>
<feature type="domain" description="Major facilitator superfamily (MFS) profile" evidence="7">
    <location>
        <begin position="38"/>
        <end position="411"/>
    </location>
</feature>
<dbReference type="InterPro" id="IPR020846">
    <property type="entry name" value="MFS_dom"/>
</dbReference>
<dbReference type="GO" id="GO:0005886">
    <property type="term" value="C:plasma membrane"/>
    <property type="evidence" value="ECO:0007669"/>
    <property type="project" value="UniProtKB-SubCell"/>
</dbReference>
<comment type="caution">
    <text evidence="8">The sequence shown here is derived from an EMBL/GenBank/DDBJ whole genome shotgun (WGS) entry which is preliminary data.</text>
</comment>
<feature type="transmembrane region" description="Helical" evidence="6">
    <location>
        <begin position="192"/>
        <end position="212"/>
    </location>
</feature>
<dbReference type="Pfam" id="PF07690">
    <property type="entry name" value="MFS_1"/>
    <property type="match status" value="1"/>
</dbReference>
<feature type="transmembrane region" description="Helical" evidence="6">
    <location>
        <begin position="322"/>
        <end position="342"/>
    </location>
</feature>
<keyword evidence="2" id="KW-1003">Cell membrane</keyword>
<accession>A0A2A5JIB6</accession>
<dbReference type="CDD" id="cd17324">
    <property type="entry name" value="MFS_NepI_like"/>
    <property type="match status" value="1"/>
</dbReference>
<dbReference type="Proteomes" id="UP000230886">
    <property type="component" value="Unassembled WGS sequence"/>
</dbReference>